<evidence type="ECO:0000313" key="11">
    <source>
        <dbReference type="EMBL" id="GAA4234130.1"/>
    </source>
</evidence>
<organism evidence="11 12">
    <name type="scientific">Actinomadura meridiana</name>
    <dbReference type="NCBI Taxonomy" id="559626"/>
    <lineage>
        <taxon>Bacteria</taxon>
        <taxon>Bacillati</taxon>
        <taxon>Actinomycetota</taxon>
        <taxon>Actinomycetes</taxon>
        <taxon>Streptosporangiales</taxon>
        <taxon>Thermomonosporaceae</taxon>
        <taxon>Actinomadura</taxon>
    </lineage>
</organism>
<name>A0ABP8C5V3_9ACTN</name>
<dbReference type="PANTHER" id="PTHR30572:SF4">
    <property type="entry name" value="ABC TRANSPORTER PERMEASE YTRF"/>
    <property type="match status" value="1"/>
</dbReference>
<dbReference type="Pfam" id="PF02687">
    <property type="entry name" value="FtsX"/>
    <property type="match status" value="1"/>
</dbReference>
<comment type="similarity">
    <text evidence="6">Belongs to the ABC-4 integral membrane protein family.</text>
</comment>
<feature type="region of interest" description="Disordered" evidence="7">
    <location>
        <begin position="1"/>
        <end position="21"/>
    </location>
</feature>
<keyword evidence="3 8" id="KW-0812">Transmembrane</keyword>
<accession>A0ABP8C5V3</accession>
<feature type="transmembrane region" description="Helical" evidence="8">
    <location>
        <begin position="364"/>
        <end position="397"/>
    </location>
</feature>
<evidence type="ECO:0000256" key="3">
    <source>
        <dbReference type="ARBA" id="ARBA00022692"/>
    </source>
</evidence>
<feature type="transmembrane region" description="Helical" evidence="8">
    <location>
        <begin position="320"/>
        <end position="344"/>
    </location>
</feature>
<dbReference type="Proteomes" id="UP001501710">
    <property type="component" value="Unassembled WGS sequence"/>
</dbReference>
<evidence type="ECO:0000256" key="1">
    <source>
        <dbReference type="ARBA" id="ARBA00004651"/>
    </source>
</evidence>
<reference evidence="12" key="1">
    <citation type="journal article" date="2019" name="Int. J. Syst. Evol. Microbiol.">
        <title>The Global Catalogue of Microorganisms (GCM) 10K type strain sequencing project: providing services to taxonomists for standard genome sequencing and annotation.</title>
        <authorList>
            <consortium name="The Broad Institute Genomics Platform"/>
            <consortium name="The Broad Institute Genome Sequencing Center for Infectious Disease"/>
            <person name="Wu L."/>
            <person name="Ma J."/>
        </authorList>
    </citation>
    <scope>NUCLEOTIDE SEQUENCE [LARGE SCALE GENOMIC DNA]</scope>
    <source>
        <strain evidence="12">JCM 17440</strain>
    </source>
</reference>
<comment type="subcellular location">
    <subcellularLocation>
        <location evidence="1">Cell membrane</location>
        <topology evidence="1">Multi-pass membrane protein</topology>
    </subcellularLocation>
</comment>
<protein>
    <submittedName>
        <fullName evidence="11">ABC transporter permease</fullName>
    </submittedName>
</protein>
<sequence length="442" mass="46136">MRFRQGRERRAATPRPDTEPSAELRLDVGARPLVHEPGGASRLGLLDLFGEAIAWILRKRARSALTALGTLLGVGAFVATLGVTGSAGAQISSRFDALKATEITVQDGRPPPDGDLSGDAAFPADAERRLGRLNGVRAAGVFWTVGSGDVMVRRTPERQARGDNEEGVSLVAASPGALLAAGASVRSGRLYDEGHNARRDPVAVLGIGVASRLGIHSAENQPAVFIGDTAFTVIGIIDDVRHNQDFLLSVIIPDRTADADPAFHGGQRNILIDTRPGAAQLIGRQAPLQLRPQDPSRLVAIVPPDPRTLRQNIEGDIDSLFLVLAGVSLVIGAIGIANTTLVSVMERVPEIGLRRALGARKRHIAAQFLAESGLLGSGGGLLGACGAVMVVVAVSAFKGWTPVIAPFLVLTAPLIGTATGLVAGLYPALKAARIEPVQALSR</sequence>
<evidence type="ECO:0000259" key="9">
    <source>
        <dbReference type="Pfam" id="PF02687"/>
    </source>
</evidence>
<evidence type="ECO:0000256" key="5">
    <source>
        <dbReference type="ARBA" id="ARBA00023136"/>
    </source>
</evidence>
<dbReference type="InterPro" id="IPR050250">
    <property type="entry name" value="Macrolide_Exporter_MacB"/>
</dbReference>
<keyword evidence="5 8" id="KW-0472">Membrane</keyword>
<dbReference type="RefSeq" id="WP_344898437.1">
    <property type="nucleotide sequence ID" value="NZ_BAABAS010000007.1"/>
</dbReference>
<dbReference type="InterPro" id="IPR025857">
    <property type="entry name" value="MacB_PCD"/>
</dbReference>
<feature type="domain" description="ABC3 transporter permease C-terminal" evidence="9">
    <location>
        <begin position="323"/>
        <end position="436"/>
    </location>
</feature>
<evidence type="ECO:0000256" key="2">
    <source>
        <dbReference type="ARBA" id="ARBA00022475"/>
    </source>
</evidence>
<feature type="transmembrane region" description="Helical" evidence="8">
    <location>
        <begin position="64"/>
        <end position="83"/>
    </location>
</feature>
<evidence type="ECO:0000259" key="10">
    <source>
        <dbReference type="Pfam" id="PF12704"/>
    </source>
</evidence>
<feature type="transmembrane region" description="Helical" evidence="8">
    <location>
        <begin position="403"/>
        <end position="426"/>
    </location>
</feature>
<evidence type="ECO:0000256" key="7">
    <source>
        <dbReference type="SAM" id="MobiDB-lite"/>
    </source>
</evidence>
<evidence type="ECO:0000256" key="4">
    <source>
        <dbReference type="ARBA" id="ARBA00022989"/>
    </source>
</evidence>
<dbReference type="Pfam" id="PF12704">
    <property type="entry name" value="MacB_PCD"/>
    <property type="match status" value="1"/>
</dbReference>
<keyword evidence="4 8" id="KW-1133">Transmembrane helix</keyword>
<proteinExistence type="inferred from homology"/>
<feature type="domain" description="MacB-like periplasmic core" evidence="10">
    <location>
        <begin position="63"/>
        <end position="279"/>
    </location>
</feature>
<dbReference type="PANTHER" id="PTHR30572">
    <property type="entry name" value="MEMBRANE COMPONENT OF TRANSPORTER-RELATED"/>
    <property type="match status" value="1"/>
</dbReference>
<keyword evidence="2" id="KW-1003">Cell membrane</keyword>
<evidence type="ECO:0000313" key="12">
    <source>
        <dbReference type="Proteomes" id="UP001501710"/>
    </source>
</evidence>
<dbReference type="InterPro" id="IPR003838">
    <property type="entry name" value="ABC3_permease_C"/>
</dbReference>
<evidence type="ECO:0000256" key="8">
    <source>
        <dbReference type="SAM" id="Phobius"/>
    </source>
</evidence>
<gene>
    <name evidence="11" type="ORF">GCM10022254_38290</name>
</gene>
<comment type="caution">
    <text evidence="11">The sequence shown here is derived from an EMBL/GenBank/DDBJ whole genome shotgun (WGS) entry which is preliminary data.</text>
</comment>
<evidence type="ECO:0000256" key="6">
    <source>
        <dbReference type="ARBA" id="ARBA00038076"/>
    </source>
</evidence>
<keyword evidence="12" id="KW-1185">Reference proteome</keyword>
<dbReference type="EMBL" id="BAABAS010000007">
    <property type="protein sequence ID" value="GAA4234130.1"/>
    <property type="molecule type" value="Genomic_DNA"/>
</dbReference>